<dbReference type="InterPro" id="IPR012910">
    <property type="entry name" value="Plug_dom"/>
</dbReference>
<dbReference type="InterPro" id="IPR010104">
    <property type="entry name" value="TonB_rcpt_bac"/>
</dbReference>
<evidence type="ECO:0000256" key="5">
    <source>
        <dbReference type="SAM" id="SignalP"/>
    </source>
</evidence>
<comment type="similarity">
    <text evidence="4">Belongs to the TonB-dependent receptor family.</text>
</comment>
<dbReference type="RefSeq" id="WP_147649605.1">
    <property type="nucleotide sequence ID" value="NZ_CP042806.1"/>
</dbReference>
<evidence type="ECO:0000256" key="4">
    <source>
        <dbReference type="RuleBase" id="RU003357"/>
    </source>
</evidence>
<dbReference type="InterPro" id="IPR013784">
    <property type="entry name" value="Carb-bd-like_fold"/>
</dbReference>
<evidence type="ECO:0000259" key="7">
    <source>
        <dbReference type="Pfam" id="PF07715"/>
    </source>
</evidence>
<keyword evidence="8" id="KW-0675">Receptor</keyword>
<dbReference type="GO" id="GO:0009279">
    <property type="term" value="C:cell outer membrane"/>
    <property type="evidence" value="ECO:0007669"/>
    <property type="project" value="UniProtKB-SubCell"/>
</dbReference>
<organism evidence="8 9">
    <name type="scientific">Terriglobus albidus</name>
    <dbReference type="NCBI Taxonomy" id="1592106"/>
    <lineage>
        <taxon>Bacteria</taxon>
        <taxon>Pseudomonadati</taxon>
        <taxon>Acidobacteriota</taxon>
        <taxon>Terriglobia</taxon>
        <taxon>Terriglobales</taxon>
        <taxon>Acidobacteriaceae</taxon>
        <taxon>Terriglobus</taxon>
    </lineage>
</organism>
<dbReference type="Pfam" id="PF07715">
    <property type="entry name" value="Plug"/>
    <property type="match status" value="1"/>
</dbReference>
<feature type="domain" description="TonB-dependent receptor plug" evidence="7">
    <location>
        <begin position="136"/>
        <end position="237"/>
    </location>
</feature>
<feature type="chain" id="PRO_5023116590" evidence="5">
    <location>
        <begin position="27"/>
        <end position="992"/>
    </location>
</feature>
<dbReference type="InterPro" id="IPR000531">
    <property type="entry name" value="Beta-barrel_TonB"/>
</dbReference>
<dbReference type="OrthoDB" id="99276at2"/>
<feature type="signal peptide" evidence="5">
    <location>
        <begin position="1"/>
        <end position="26"/>
    </location>
</feature>
<keyword evidence="2 4" id="KW-0472">Membrane</keyword>
<keyword evidence="3" id="KW-0998">Cell outer membrane</keyword>
<sequence>MPMIRRAFLAAIVLLTGFFVRTPAIAQTGTAAVAGSVVDQTGSIVAGARVTLTPTGVSGVTNPQGYFRLPAVAAGKYTLTISYVGFEPQMKDIEVTAGKDLNLDLKLVVANTKEEILVTAERPHGEAEAINLTRNADNILQVLPAEVITSLPNANVADAIGRLPSVTLYRIEGEGVYVQVRGTEPRLTNVTVDGITIPSPEPTVRQVRLDVLPATLVEAVEINKTLSASQDADGIGGSVNLRTKVAEEQPTVNLYGNGGYTPIENWRGSYSFGGTVGRRFGTAKRWGLLGNAAYDYNGRGIDNIQPALDPRSTFAQPFYDNDTVREYRYYRHRYGFAGSADYRINDDSSLFARGLYSDFKDWGDKWYYQPVSTVISSTGALPSTTASSPNPKFYTSSKRPEASVGALILGGRHAGHDALFVWELASARSYEISSAGNPKADFSWIGPSLTCNYSPSAQTNPNRPTFGACDGPNSPLQNASYWIFKDITTSRGSTSQLNLSASTWYARNYSAGGHFGTLQAGFKITNAHKSQNATETVYDGWSTKAGSSTPTMAQLQSDFQSNNYYDGSYFGGKYGPVSDFNLVSAYTLKNFSNYVDGIKTAAATYPNIFHTIERITAGYLMNTIDFGKLHVQAGLRFEGTQMDTAGYNVTLYAAGSSKCGGTNNTGCGVPTPVSNNPSYLDVLPSVQLRYSLTRDSGLRAVVARGIARPDAYQLVPYITEDSSASPVTVAIGNPSLRPTHAVNYDLLYERYFNPLGMIQAGFFFKQLNAPQLLTTIPGTLDLSKFPAGYFPPTVQQAIQQYPGDSITQYVNGQNAWLYGFELSFQQHLNYLPGPMRGLGISANYSYTNSREKGVPLRNDHPTLIDQAPHTWNISPTYDTKRLSVRAGLTYNGASRFSYNWVSPTYVAGSDPNNLGPNGPTGDVYTLTHFQVDAQASYRVFRGWSATISGLNLNNEVFGYYTGSTQFVNQREYYKPTITAGFRYNFGSRLEAR</sequence>
<reference evidence="8 9" key="1">
    <citation type="submission" date="2019-08" db="EMBL/GenBank/DDBJ databases">
        <title>Complete genome sequence of Terriglobus albidus strain ORNL.</title>
        <authorList>
            <person name="Podar M."/>
        </authorList>
    </citation>
    <scope>NUCLEOTIDE SEQUENCE [LARGE SCALE GENOMIC DNA]</scope>
    <source>
        <strain evidence="8 9">ORNL</strain>
    </source>
</reference>
<dbReference type="Proteomes" id="UP000321820">
    <property type="component" value="Chromosome"/>
</dbReference>
<gene>
    <name evidence="8" type="ORF">FTW19_21540</name>
</gene>
<dbReference type="AlphaFoldDB" id="A0A5B9EJN3"/>
<evidence type="ECO:0000256" key="2">
    <source>
        <dbReference type="ARBA" id="ARBA00023136"/>
    </source>
</evidence>
<evidence type="ECO:0000256" key="1">
    <source>
        <dbReference type="ARBA" id="ARBA00004442"/>
    </source>
</evidence>
<dbReference type="Pfam" id="PF13620">
    <property type="entry name" value="CarboxypepD_reg"/>
    <property type="match status" value="1"/>
</dbReference>
<dbReference type="InterPro" id="IPR037066">
    <property type="entry name" value="Plug_dom_sf"/>
</dbReference>
<keyword evidence="9" id="KW-1185">Reference proteome</keyword>
<evidence type="ECO:0000313" key="9">
    <source>
        <dbReference type="Proteomes" id="UP000321820"/>
    </source>
</evidence>
<dbReference type="Gene3D" id="2.60.40.1120">
    <property type="entry name" value="Carboxypeptidase-like, regulatory domain"/>
    <property type="match status" value="1"/>
</dbReference>
<comment type="subcellular location">
    <subcellularLocation>
        <location evidence="1 4">Cell outer membrane</location>
    </subcellularLocation>
</comment>
<proteinExistence type="inferred from homology"/>
<keyword evidence="5" id="KW-0732">Signal</keyword>
<dbReference type="Pfam" id="PF00593">
    <property type="entry name" value="TonB_dep_Rec_b-barrel"/>
    <property type="match status" value="1"/>
</dbReference>
<evidence type="ECO:0000256" key="3">
    <source>
        <dbReference type="ARBA" id="ARBA00023237"/>
    </source>
</evidence>
<dbReference type="NCBIfam" id="TIGR01782">
    <property type="entry name" value="TonB-Xanth-Caul"/>
    <property type="match status" value="1"/>
</dbReference>
<accession>A0A5B9EJN3</accession>
<protein>
    <submittedName>
        <fullName evidence="8">TonB-dependent receptor</fullName>
    </submittedName>
</protein>
<dbReference type="Gene3D" id="2.40.170.20">
    <property type="entry name" value="TonB-dependent receptor, beta-barrel domain"/>
    <property type="match status" value="1"/>
</dbReference>
<evidence type="ECO:0000259" key="6">
    <source>
        <dbReference type="Pfam" id="PF00593"/>
    </source>
</evidence>
<keyword evidence="4" id="KW-0798">TonB box</keyword>
<dbReference type="SUPFAM" id="SSF49452">
    <property type="entry name" value="Starch-binding domain-like"/>
    <property type="match status" value="1"/>
</dbReference>
<evidence type="ECO:0000313" key="8">
    <source>
        <dbReference type="EMBL" id="QEE30336.1"/>
    </source>
</evidence>
<dbReference type="Gene3D" id="2.170.130.10">
    <property type="entry name" value="TonB-dependent receptor, plug domain"/>
    <property type="match status" value="1"/>
</dbReference>
<dbReference type="PANTHER" id="PTHR40980">
    <property type="entry name" value="PLUG DOMAIN-CONTAINING PROTEIN"/>
    <property type="match status" value="1"/>
</dbReference>
<dbReference type="EMBL" id="CP042806">
    <property type="protein sequence ID" value="QEE30336.1"/>
    <property type="molecule type" value="Genomic_DNA"/>
</dbReference>
<dbReference type="GO" id="GO:0030246">
    <property type="term" value="F:carbohydrate binding"/>
    <property type="evidence" value="ECO:0007669"/>
    <property type="project" value="InterPro"/>
</dbReference>
<dbReference type="KEGG" id="talb:FTW19_21540"/>
<feature type="domain" description="TonB-dependent receptor-like beta-barrel" evidence="6">
    <location>
        <begin position="458"/>
        <end position="952"/>
    </location>
</feature>
<dbReference type="PANTHER" id="PTHR40980:SF4">
    <property type="entry name" value="TONB-DEPENDENT RECEPTOR-LIKE BETA-BARREL DOMAIN-CONTAINING PROTEIN"/>
    <property type="match status" value="1"/>
</dbReference>
<dbReference type="InterPro" id="IPR036942">
    <property type="entry name" value="Beta-barrel_TonB_sf"/>
</dbReference>
<dbReference type="SUPFAM" id="SSF56935">
    <property type="entry name" value="Porins"/>
    <property type="match status" value="1"/>
</dbReference>
<name>A0A5B9EJN3_9BACT</name>